<protein>
    <submittedName>
        <fullName evidence="1">Uncharacterized protein</fullName>
    </submittedName>
</protein>
<reference evidence="1 2" key="1">
    <citation type="submission" date="2015-09" db="EMBL/GenBank/DDBJ databases">
        <title>Host preference determinants of Valsa canker pathogens revealed by comparative genomics.</title>
        <authorList>
            <person name="Yin Z."/>
            <person name="Huang L."/>
        </authorList>
    </citation>
    <scope>NUCLEOTIDE SEQUENCE [LARGE SCALE GENOMIC DNA]</scope>
    <source>
        <strain evidence="1 2">YSFL</strain>
    </source>
</reference>
<proteinExistence type="predicted"/>
<organism evidence="1 2">
    <name type="scientific">Cytospora chrysosperma</name>
    <name type="common">Cytospora canker fungus</name>
    <name type="synonym">Sphaeria chrysosperma</name>
    <dbReference type="NCBI Taxonomy" id="252740"/>
    <lineage>
        <taxon>Eukaryota</taxon>
        <taxon>Fungi</taxon>
        <taxon>Dikarya</taxon>
        <taxon>Ascomycota</taxon>
        <taxon>Pezizomycotina</taxon>
        <taxon>Sordariomycetes</taxon>
        <taxon>Sordariomycetidae</taxon>
        <taxon>Diaporthales</taxon>
        <taxon>Cytosporaceae</taxon>
        <taxon>Cytospora</taxon>
    </lineage>
</organism>
<evidence type="ECO:0000313" key="2">
    <source>
        <dbReference type="Proteomes" id="UP000284375"/>
    </source>
</evidence>
<gene>
    <name evidence="1" type="ORF">VSDG_02388</name>
</gene>
<name>A0A423WFF6_CYTCH</name>
<comment type="caution">
    <text evidence="1">The sequence shown here is derived from an EMBL/GenBank/DDBJ whole genome shotgun (WGS) entry which is preliminary data.</text>
</comment>
<keyword evidence="2" id="KW-1185">Reference proteome</keyword>
<evidence type="ECO:0000313" key="1">
    <source>
        <dbReference type="EMBL" id="ROW02120.1"/>
    </source>
</evidence>
<dbReference type="Proteomes" id="UP000284375">
    <property type="component" value="Unassembled WGS sequence"/>
</dbReference>
<accession>A0A423WFF6</accession>
<sequence>MQLPFHVEDEMYGMTRDNDAIKNTIGHMHVDGTKASEQSEQSDTIANARKHSLPMIMMPVGYSSLSVITDRPVVAVLS</sequence>
<dbReference type="EMBL" id="LJZO01000005">
    <property type="protein sequence ID" value="ROW02120.1"/>
    <property type="molecule type" value="Genomic_DNA"/>
</dbReference>
<dbReference type="AlphaFoldDB" id="A0A423WFF6"/>